<comment type="caution">
    <text evidence="1">The sequence shown here is derived from an EMBL/GenBank/DDBJ whole genome shotgun (WGS) entry which is preliminary data.</text>
</comment>
<reference evidence="1 2" key="1">
    <citation type="journal article" date="2015" name="Nature">
        <title>rRNA introns, odd ribosomes, and small enigmatic genomes across a large radiation of phyla.</title>
        <authorList>
            <person name="Brown C.T."/>
            <person name="Hug L.A."/>
            <person name="Thomas B.C."/>
            <person name="Sharon I."/>
            <person name="Castelle C.J."/>
            <person name="Singh A."/>
            <person name="Wilkins M.J."/>
            <person name="Williams K.H."/>
            <person name="Banfield J.F."/>
        </authorList>
    </citation>
    <scope>NUCLEOTIDE SEQUENCE [LARGE SCALE GENOMIC DNA]</scope>
</reference>
<accession>A0A0G2A7D3</accession>
<sequence>MKATIISGILAILLIGGSFVLTRDGPSSETDTAPENNVSMVDGVQIVEIRAKGGY</sequence>
<gene>
    <name evidence="1" type="ORF">UY81_C0012G0001</name>
</gene>
<protein>
    <submittedName>
        <fullName evidence="1">Uncharacterized protein</fullName>
    </submittedName>
</protein>
<proteinExistence type="predicted"/>
<name>A0A0G2A7D3_9BACT</name>
<dbReference type="AlphaFoldDB" id="A0A0G2A7D3"/>
<dbReference type="Proteomes" id="UP000034290">
    <property type="component" value="Unassembled WGS sequence"/>
</dbReference>
<evidence type="ECO:0000313" key="2">
    <source>
        <dbReference type="Proteomes" id="UP000034290"/>
    </source>
</evidence>
<evidence type="ECO:0000313" key="1">
    <source>
        <dbReference type="EMBL" id="KKW36812.1"/>
    </source>
</evidence>
<organism evidence="1 2">
    <name type="scientific">Candidatus Giovannonibacteria bacterium GW2011_GWA2_53_7</name>
    <dbReference type="NCBI Taxonomy" id="1618650"/>
    <lineage>
        <taxon>Bacteria</taxon>
        <taxon>Candidatus Giovannoniibacteriota</taxon>
    </lineage>
</organism>
<feature type="non-terminal residue" evidence="1">
    <location>
        <position position="55"/>
    </location>
</feature>
<dbReference type="EMBL" id="LCRM01000012">
    <property type="protein sequence ID" value="KKW36812.1"/>
    <property type="molecule type" value="Genomic_DNA"/>
</dbReference>